<feature type="region of interest" description="Disordered" evidence="1">
    <location>
        <begin position="1"/>
        <end position="55"/>
    </location>
</feature>
<name>A0A8T3A2T0_DENNO</name>
<comment type="caution">
    <text evidence="2">The sequence shown here is derived from an EMBL/GenBank/DDBJ whole genome shotgun (WGS) entry which is preliminary data.</text>
</comment>
<accession>A0A8T3A2T0</accession>
<protein>
    <submittedName>
        <fullName evidence="2">Uncharacterized protein</fullName>
    </submittedName>
</protein>
<dbReference type="EMBL" id="JAGYWB010000019">
    <property type="protein sequence ID" value="KAI0489025.1"/>
    <property type="molecule type" value="Genomic_DNA"/>
</dbReference>
<reference evidence="2" key="1">
    <citation type="journal article" date="2022" name="Front. Genet.">
        <title>Chromosome-Scale Assembly of the Dendrobium nobile Genome Provides Insights Into the Molecular Mechanism of the Biosynthesis of the Medicinal Active Ingredient of Dendrobium.</title>
        <authorList>
            <person name="Xu Q."/>
            <person name="Niu S.-C."/>
            <person name="Li K.-L."/>
            <person name="Zheng P.-J."/>
            <person name="Zhang X.-J."/>
            <person name="Jia Y."/>
            <person name="Liu Y."/>
            <person name="Niu Y.-X."/>
            <person name="Yu L.-H."/>
            <person name="Chen D.-F."/>
            <person name="Zhang G.-Q."/>
        </authorList>
    </citation>
    <scope>NUCLEOTIDE SEQUENCE</scope>
    <source>
        <tissue evidence="2">Leaf</tissue>
    </source>
</reference>
<organism evidence="2 3">
    <name type="scientific">Dendrobium nobile</name>
    <name type="common">Orchid</name>
    <dbReference type="NCBI Taxonomy" id="94219"/>
    <lineage>
        <taxon>Eukaryota</taxon>
        <taxon>Viridiplantae</taxon>
        <taxon>Streptophyta</taxon>
        <taxon>Embryophyta</taxon>
        <taxon>Tracheophyta</taxon>
        <taxon>Spermatophyta</taxon>
        <taxon>Magnoliopsida</taxon>
        <taxon>Liliopsida</taxon>
        <taxon>Asparagales</taxon>
        <taxon>Orchidaceae</taxon>
        <taxon>Epidendroideae</taxon>
        <taxon>Malaxideae</taxon>
        <taxon>Dendrobiinae</taxon>
        <taxon>Dendrobium</taxon>
    </lineage>
</organism>
<dbReference type="AlphaFoldDB" id="A0A8T3A2T0"/>
<dbReference type="Proteomes" id="UP000829196">
    <property type="component" value="Unassembled WGS sequence"/>
</dbReference>
<feature type="compositionally biased region" description="Basic residues" evidence="1">
    <location>
        <begin position="10"/>
        <end position="36"/>
    </location>
</feature>
<evidence type="ECO:0000313" key="3">
    <source>
        <dbReference type="Proteomes" id="UP000829196"/>
    </source>
</evidence>
<proteinExistence type="predicted"/>
<gene>
    <name evidence="2" type="ORF">KFK09_028866</name>
</gene>
<evidence type="ECO:0000256" key="1">
    <source>
        <dbReference type="SAM" id="MobiDB-lite"/>
    </source>
</evidence>
<feature type="compositionally biased region" description="Basic residues" evidence="1">
    <location>
        <begin position="45"/>
        <end position="55"/>
    </location>
</feature>
<sequence length="55" mass="6264">MGILTSQPQCRKKTKRTVQKSHHRKATTGSKNKQHTGHTQSVTTQHRKEKGRTKA</sequence>
<evidence type="ECO:0000313" key="2">
    <source>
        <dbReference type="EMBL" id="KAI0489025.1"/>
    </source>
</evidence>
<keyword evidence="3" id="KW-1185">Reference proteome</keyword>